<name>A0A1P8UMF3_9RHOB</name>
<dbReference type="KEGG" id="paby:Ga0080574_TMP204"/>
<keyword evidence="1" id="KW-0378">Hydrolase</keyword>
<gene>
    <name evidence="1" type="ORF">Ga0080574_TMP204</name>
</gene>
<dbReference type="GO" id="GO:0018739">
    <property type="term" value="F:4-hydroxybenzoyl-CoA thioesterase activity"/>
    <property type="evidence" value="ECO:0007669"/>
    <property type="project" value="UniProtKB-EC"/>
</dbReference>
<keyword evidence="2" id="KW-1185">Reference proteome</keyword>
<dbReference type="Pfam" id="PF13279">
    <property type="entry name" value="4HBT_2"/>
    <property type="match status" value="1"/>
</dbReference>
<protein>
    <submittedName>
        <fullName evidence="1">4-hydroxybenzoyl-CoA thioesterase</fullName>
        <ecNumber evidence="1">3.1.2.23</ecNumber>
    </submittedName>
</protein>
<sequence length="134" mass="15031">MAHLMTVDVTFGDCDPAGIVFYPNIFRWMDAGFQKLLRPLGGHQKLCRDLDSLGLGLADAQAQFRSTIRDGDLLELHVSVEKWSARSVTLAYEGRVGERLAFEGREVRCLFIRGKDGIVAGDMNAFRERLEKAE</sequence>
<dbReference type="InterPro" id="IPR029069">
    <property type="entry name" value="HotDog_dom_sf"/>
</dbReference>
<dbReference type="EC" id="3.1.2.23" evidence="1"/>
<dbReference type="EMBL" id="CP015090">
    <property type="protein sequence ID" value="APZ50538.1"/>
    <property type="molecule type" value="Genomic_DNA"/>
</dbReference>
<keyword evidence="1" id="KW-0614">Plasmid</keyword>
<geneLocation type="plasmid" evidence="2">
    <name>ppaby2</name>
</geneLocation>
<dbReference type="Gene3D" id="3.10.129.10">
    <property type="entry name" value="Hotdog Thioesterase"/>
    <property type="match status" value="1"/>
</dbReference>
<evidence type="ECO:0000313" key="1">
    <source>
        <dbReference type="EMBL" id="APZ50538.1"/>
    </source>
</evidence>
<dbReference type="SUPFAM" id="SSF54637">
    <property type="entry name" value="Thioesterase/thiol ester dehydrase-isomerase"/>
    <property type="match status" value="1"/>
</dbReference>
<dbReference type="CDD" id="cd00586">
    <property type="entry name" value="4HBT"/>
    <property type="match status" value="1"/>
</dbReference>
<reference evidence="1 2" key="1">
    <citation type="submission" date="2016-04" db="EMBL/GenBank/DDBJ databases">
        <title>Deep-sea bacteria in the southern Pacific.</title>
        <authorList>
            <person name="Tang K."/>
        </authorList>
    </citation>
    <scope>NUCLEOTIDE SEQUENCE [LARGE SCALE GENOMIC DNA]</scope>
    <source>
        <strain evidence="1 2">JLT2014</strain>
        <plasmid evidence="2">ppaby2</plasmid>
    </source>
</reference>
<evidence type="ECO:0000313" key="2">
    <source>
        <dbReference type="Proteomes" id="UP000187059"/>
    </source>
</evidence>
<dbReference type="AlphaFoldDB" id="A0A1P8UMF3"/>
<accession>A0A1P8UMF3</accession>
<dbReference type="RefSeq" id="WP_076694294.1">
    <property type="nucleotide sequence ID" value="NZ_CP015090.1"/>
</dbReference>
<organism evidence="1 2">
    <name type="scientific">Salipiger abyssi</name>
    <dbReference type="NCBI Taxonomy" id="1250539"/>
    <lineage>
        <taxon>Bacteria</taxon>
        <taxon>Pseudomonadati</taxon>
        <taxon>Pseudomonadota</taxon>
        <taxon>Alphaproteobacteria</taxon>
        <taxon>Rhodobacterales</taxon>
        <taxon>Roseobacteraceae</taxon>
        <taxon>Salipiger</taxon>
    </lineage>
</organism>
<dbReference type="OrthoDB" id="7204167at2"/>
<dbReference type="Proteomes" id="UP000187059">
    <property type="component" value="Plasmid pPABY2"/>
</dbReference>
<proteinExistence type="predicted"/>